<reference evidence="1" key="1">
    <citation type="submission" date="2022-07" db="EMBL/GenBank/DDBJ databases">
        <title>Phylogenomic reconstructions and comparative analyses of Kickxellomycotina fungi.</title>
        <authorList>
            <person name="Reynolds N.K."/>
            <person name="Stajich J.E."/>
            <person name="Barry K."/>
            <person name="Grigoriev I.V."/>
            <person name="Crous P."/>
            <person name="Smith M.E."/>
        </authorList>
    </citation>
    <scope>NUCLEOTIDE SEQUENCE</scope>
    <source>
        <strain evidence="1">Benny 63K</strain>
    </source>
</reference>
<sequence>MRNIYTRGDLKLVSTLRQSGVVVVNMAPQTKTTHIFNGRIVDPSTGECPHILDSNWTPFTELETAHFFHTFISSTPEAYTVTVKLPACVSRYIRVQKHNKVLAVVAKAVARRRWTDAREGVHVHEQWRVYWRVFYLPKQCDAGGISAWYGSDSMRVVVPRRAGMLYRAINWIEERLWMRRSRTVNTIQYNTI</sequence>
<protein>
    <submittedName>
        <fullName evidence="1">Uncharacterized protein</fullName>
    </submittedName>
</protein>
<dbReference type="Proteomes" id="UP001150581">
    <property type="component" value="Unassembled WGS sequence"/>
</dbReference>
<evidence type="ECO:0000313" key="1">
    <source>
        <dbReference type="EMBL" id="KAJ1896677.1"/>
    </source>
</evidence>
<evidence type="ECO:0000313" key="2">
    <source>
        <dbReference type="Proteomes" id="UP001150581"/>
    </source>
</evidence>
<accession>A0ACC1IMQ5</accession>
<dbReference type="EMBL" id="JANBPG010000419">
    <property type="protein sequence ID" value="KAJ1896677.1"/>
    <property type="molecule type" value="Genomic_DNA"/>
</dbReference>
<proteinExistence type="predicted"/>
<comment type="caution">
    <text evidence="1">The sequence shown here is derived from an EMBL/GenBank/DDBJ whole genome shotgun (WGS) entry which is preliminary data.</text>
</comment>
<keyword evidence="2" id="KW-1185">Reference proteome</keyword>
<gene>
    <name evidence="1" type="ORF">LPJ66_003846</name>
</gene>
<name>A0ACC1IMQ5_9FUNG</name>
<organism evidence="1 2">
    <name type="scientific">Kickxella alabastrina</name>
    <dbReference type="NCBI Taxonomy" id="61397"/>
    <lineage>
        <taxon>Eukaryota</taxon>
        <taxon>Fungi</taxon>
        <taxon>Fungi incertae sedis</taxon>
        <taxon>Zoopagomycota</taxon>
        <taxon>Kickxellomycotina</taxon>
        <taxon>Kickxellomycetes</taxon>
        <taxon>Kickxellales</taxon>
        <taxon>Kickxellaceae</taxon>
        <taxon>Kickxella</taxon>
    </lineage>
</organism>